<dbReference type="EMBL" id="SFBK01000286">
    <property type="protein sequence ID" value="TRU17642.1"/>
    <property type="molecule type" value="Genomic_DNA"/>
</dbReference>
<proteinExistence type="predicted"/>
<evidence type="ECO:0000313" key="2">
    <source>
        <dbReference type="Proteomes" id="UP000320551"/>
    </source>
</evidence>
<sequence>MVSTIWGNCFQLKFNGNPREISLNFCEKSSLIWKAGDRIFWSFYFSLRKLNQVHGKNVTSEQPSDKITARLQGIVHHSLVDIQTAIALGQKSLD</sequence>
<comment type="caution">
    <text evidence="1">The sequence shown here is derived from an EMBL/GenBank/DDBJ whole genome shotgun (WGS) entry which is preliminary data.</text>
</comment>
<dbReference type="Proteomes" id="UP000320551">
    <property type="component" value="Unassembled WGS sequence"/>
</dbReference>
<accession>A0A552D619</accession>
<protein>
    <submittedName>
        <fullName evidence="1">Uncharacterized protein</fullName>
    </submittedName>
</protein>
<evidence type="ECO:0000313" key="1">
    <source>
        <dbReference type="EMBL" id="TRU17642.1"/>
    </source>
</evidence>
<name>A0A552D619_MICAE</name>
<gene>
    <name evidence="1" type="ORF">EWV80_21900</name>
</gene>
<dbReference type="AlphaFoldDB" id="A0A552D619"/>
<reference evidence="1 2" key="1">
    <citation type="submission" date="2019-01" db="EMBL/GenBank/DDBJ databases">
        <title>Coherence of Microcystis species and biogeography revealed through population genomics.</title>
        <authorList>
            <person name="Perez-Carrascal O.M."/>
            <person name="Terrat Y."/>
            <person name="Giani A."/>
            <person name="Fortin N."/>
            <person name="Tromas N."/>
            <person name="Shapiro B.J."/>
        </authorList>
    </citation>
    <scope>NUCLEOTIDE SEQUENCE [LARGE SCALE GENOMIC DNA]</scope>
    <source>
        <strain evidence="1">Ma_QC_B_20070730_S2</strain>
    </source>
</reference>
<organism evidence="1 2">
    <name type="scientific">Microcystis aeruginosa Ma_QC_B_20070730_S2</name>
    <dbReference type="NCBI Taxonomy" id="2486256"/>
    <lineage>
        <taxon>Bacteria</taxon>
        <taxon>Bacillati</taxon>
        <taxon>Cyanobacteriota</taxon>
        <taxon>Cyanophyceae</taxon>
        <taxon>Oscillatoriophycideae</taxon>
        <taxon>Chroococcales</taxon>
        <taxon>Microcystaceae</taxon>
        <taxon>Microcystis</taxon>
    </lineage>
</organism>